<gene>
    <name evidence="4" type="ORF">GCM10010249_44820</name>
</gene>
<evidence type="ECO:0000259" key="3">
    <source>
        <dbReference type="Pfam" id="PF04892"/>
    </source>
</evidence>
<feature type="region of interest" description="Disordered" evidence="1">
    <location>
        <begin position="410"/>
        <end position="430"/>
    </location>
</feature>
<proteinExistence type="predicted"/>
<dbReference type="EMBL" id="BMSV01000009">
    <property type="protein sequence ID" value="GGQ21195.1"/>
    <property type="molecule type" value="Genomic_DNA"/>
</dbReference>
<keyword evidence="2" id="KW-1133">Transmembrane helix</keyword>
<feature type="region of interest" description="Disordered" evidence="1">
    <location>
        <begin position="226"/>
        <end position="246"/>
    </location>
</feature>
<evidence type="ECO:0000313" key="5">
    <source>
        <dbReference type="Proteomes" id="UP000654123"/>
    </source>
</evidence>
<feature type="transmembrane region" description="Helical" evidence="2">
    <location>
        <begin position="162"/>
        <end position="180"/>
    </location>
</feature>
<dbReference type="InterPro" id="IPR006976">
    <property type="entry name" value="VanZ-like"/>
</dbReference>
<evidence type="ECO:0000256" key="2">
    <source>
        <dbReference type="SAM" id="Phobius"/>
    </source>
</evidence>
<keyword evidence="2" id="KW-0812">Transmembrane</keyword>
<keyword evidence="2" id="KW-0472">Membrane</keyword>
<dbReference type="AlphaFoldDB" id="A0A918B2Z9"/>
<dbReference type="Pfam" id="PF04892">
    <property type="entry name" value="VanZ"/>
    <property type="match status" value="1"/>
</dbReference>
<feature type="transmembrane region" description="Helical" evidence="2">
    <location>
        <begin position="33"/>
        <end position="52"/>
    </location>
</feature>
<keyword evidence="5" id="KW-1185">Reference proteome</keyword>
<feature type="transmembrane region" description="Helical" evidence="2">
    <location>
        <begin position="131"/>
        <end position="150"/>
    </location>
</feature>
<sequence>MGAVPRLLLFFCVGAMAVSAVTFLAARLLKKPPLLPVLLAVAVTGILSVTLLPSGSGAEVAQCDVGTPRNVLTSSSALLNVALFVPAPFLAVLIWRRPVTTAAVFAVLTGGIEFLQTVIPAGRSCSITDMVANSIGALSGIGLGVVWSRGRRQHFRKPLRDLLSGVAVITAGATLLAVGFNGRVRAVDVVTMDERRQEYADSLDGADQWIGEAAEGLFGPGTVVRQSSVEKDGPHSVITATTDRGNVSGSWPDRTLRWGWTARSKGDPGALDQEQARRVAHTYAVKWLPGFTEGSRVKVRELGDGTDTTAPYQVSYRRYSAGVMMPMRLDLTVTKAGRIMGFTSSDEKDPALPEVTVSAESAKRIATRETGKKAATALLLAQKVRGQWRPVWLIGLDDEDINLDAVTGKEVRPDPVKTPEMKVPLVEDGP</sequence>
<reference evidence="4" key="1">
    <citation type="journal article" date="2014" name="Int. J. Syst. Evol. Microbiol.">
        <title>Complete genome sequence of Corynebacterium casei LMG S-19264T (=DSM 44701T), isolated from a smear-ripened cheese.</title>
        <authorList>
            <consortium name="US DOE Joint Genome Institute (JGI-PGF)"/>
            <person name="Walter F."/>
            <person name="Albersmeier A."/>
            <person name="Kalinowski J."/>
            <person name="Ruckert C."/>
        </authorList>
    </citation>
    <scope>NUCLEOTIDE SEQUENCE</scope>
    <source>
        <strain evidence="4">JCM 4335</strain>
    </source>
</reference>
<dbReference type="Proteomes" id="UP000654123">
    <property type="component" value="Unassembled WGS sequence"/>
</dbReference>
<protein>
    <recommendedName>
        <fullName evidence="3">VanZ-like domain-containing protein</fullName>
    </recommendedName>
</protein>
<organism evidence="4 5">
    <name type="scientific">Streptomyces roseolilacinus</name>
    <dbReference type="NCBI Taxonomy" id="66904"/>
    <lineage>
        <taxon>Bacteria</taxon>
        <taxon>Bacillati</taxon>
        <taxon>Actinomycetota</taxon>
        <taxon>Actinomycetes</taxon>
        <taxon>Kitasatosporales</taxon>
        <taxon>Streptomycetaceae</taxon>
        <taxon>Streptomyces</taxon>
    </lineage>
</organism>
<comment type="caution">
    <text evidence="4">The sequence shown here is derived from an EMBL/GenBank/DDBJ whole genome shotgun (WGS) entry which is preliminary data.</text>
</comment>
<feature type="compositionally biased region" description="Basic and acidic residues" evidence="1">
    <location>
        <begin position="410"/>
        <end position="420"/>
    </location>
</feature>
<name>A0A918B2Z9_9ACTN</name>
<evidence type="ECO:0000256" key="1">
    <source>
        <dbReference type="SAM" id="MobiDB-lite"/>
    </source>
</evidence>
<evidence type="ECO:0000313" key="4">
    <source>
        <dbReference type="EMBL" id="GGQ21195.1"/>
    </source>
</evidence>
<accession>A0A918B2Z9</accession>
<feature type="transmembrane region" description="Helical" evidence="2">
    <location>
        <begin position="72"/>
        <end position="95"/>
    </location>
</feature>
<feature type="domain" description="VanZ-like" evidence="3">
    <location>
        <begin position="75"/>
        <end position="146"/>
    </location>
</feature>
<feature type="transmembrane region" description="Helical" evidence="2">
    <location>
        <begin position="6"/>
        <end position="26"/>
    </location>
</feature>
<reference evidence="4" key="2">
    <citation type="submission" date="2020-09" db="EMBL/GenBank/DDBJ databases">
        <authorList>
            <person name="Sun Q."/>
            <person name="Ohkuma M."/>
        </authorList>
    </citation>
    <scope>NUCLEOTIDE SEQUENCE</scope>
    <source>
        <strain evidence="4">JCM 4335</strain>
    </source>
</reference>